<dbReference type="EMBL" id="AYCK01017141">
    <property type="status" value="NOT_ANNOTATED_CDS"/>
    <property type="molecule type" value="Genomic_DNA"/>
</dbReference>
<evidence type="ECO:0000256" key="1">
    <source>
        <dbReference type="ARBA" id="ARBA00004479"/>
    </source>
</evidence>
<dbReference type="GeneTree" id="ENSGT01030000234556"/>
<dbReference type="InterPro" id="IPR007110">
    <property type="entry name" value="Ig-like_dom"/>
</dbReference>
<protein>
    <submittedName>
        <fullName evidence="11">Myelin protein zero-like protein 3</fullName>
    </submittedName>
</protein>
<evidence type="ECO:0000256" key="7">
    <source>
        <dbReference type="ARBA" id="ARBA00023180"/>
    </source>
</evidence>
<dbReference type="PANTHER" id="PTHR13869">
    <property type="entry name" value="MYELIN P0 RELATED"/>
    <property type="match status" value="1"/>
</dbReference>
<feature type="transmembrane region" description="Helical" evidence="9">
    <location>
        <begin position="156"/>
        <end position="175"/>
    </location>
</feature>
<keyword evidence="12" id="KW-1185">Reference proteome</keyword>
<dbReference type="SUPFAM" id="SSF48726">
    <property type="entry name" value="Immunoglobulin"/>
    <property type="match status" value="1"/>
</dbReference>
<dbReference type="InterPro" id="IPR003599">
    <property type="entry name" value="Ig_sub"/>
</dbReference>
<dbReference type="Proteomes" id="UP000028760">
    <property type="component" value="Unassembled WGS sequence"/>
</dbReference>
<evidence type="ECO:0000256" key="3">
    <source>
        <dbReference type="ARBA" id="ARBA00022729"/>
    </source>
</evidence>
<evidence type="ECO:0000313" key="12">
    <source>
        <dbReference type="Proteomes" id="UP000028760"/>
    </source>
</evidence>
<keyword evidence="2 9" id="KW-0812">Transmembrane</keyword>
<evidence type="ECO:0000256" key="2">
    <source>
        <dbReference type="ARBA" id="ARBA00022692"/>
    </source>
</evidence>
<dbReference type="GO" id="GO:0005886">
    <property type="term" value="C:plasma membrane"/>
    <property type="evidence" value="ECO:0007669"/>
    <property type="project" value="TreeGrafter"/>
</dbReference>
<dbReference type="Ensembl" id="ENSPFOT00000024491.1">
    <property type="protein sequence ID" value="ENSPFOP00000021222.1"/>
    <property type="gene ID" value="ENSPFOG00000006252.2"/>
</dbReference>
<keyword evidence="8" id="KW-0393">Immunoglobulin domain</keyword>
<evidence type="ECO:0000256" key="6">
    <source>
        <dbReference type="ARBA" id="ARBA00023157"/>
    </source>
</evidence>
<accession>A0A096LPY1</accession>
<dbReference type="InterPro" id="IPR000920">
    <property type="entry name" value="Myelin_P0-rel"/>
</dbReference>
<dbReference type="InterPro" id="IPR036179">
    <property type="entry name" value="Ig-like_dom_sf"/>
</dbReference>
<dbReference type="AlphaFoldDB" id="A0A096LPY1"/>
<keyword evidence="7" id="KW-0325">Glycoprotein</keyword>
<dbReference type="EMBL" id="AYCK01011585">
    <property type="status" value="NOT_ANNOTATED_CDS"/>
    <property type="molecule type" value="Genomic_DNA"/>
</dbReference>
<sequence>MIDISCFSYKSGWKNHSQCVCLSQVCSIEVTTPSELHATKGDTVRLPCTFTSTASPTSKMRVSWSYTPQTGGPALVFFHFLSKAELPKTGQFAGRIKWQGTPARGDVSIYLINATLNDNGTYICDVTNPPDVFGSPKSDTVLTVTPKPTTFRFSDVAVLMAFVLLPSGLITFFLVGRMLCPKKRHNQSKAYRSPIEVTEGQFYSCTKFSISPCSGLFKDSDEEEEYYSMQKMHPREEEYVESQC</sequence>
<keyword evidence="6" id="KW-1015">Disulfide bond</keyword>
<keyword evidence="4 9" id="KW-1133">Transmembrane helix</keyword>
<organism evidence="11 12">
    <name type="scientific">Poecilia formosa</name>
    <name type="common">Amazon molly</name>
    <name type="synonym">Limia formosa</name>
    <dbReference type="NCBI Taxonomy" id="48698"/>
    <lineage>
        <taxon>Eukaryota</taxon>
        <taxon>Metazoa</taxon>
        <taxon>Chordata</taxon>
        <taxon>Craniata</taxon>
        <taxon>Vertebrata</taxon>
        <taxon>Euteleostomi</taxon>
        <taxon>Actinopterygii</taxon>
        <taxon>Neopterygii</taxon>
        <taxon>Teleostei</taxon>
        <taxon>Neoteleostei</taxon>
        <taxon>Acanthomorphata</taxon>
        <taxon>Ovalentaria</taxon>
        <taxon>Atherinomorphae</taxon>
        <taxon>Cyprinodontiformes</taxon>
        <taxon>Poeciliidae</taxon>
        <taxon>Poeciliinae</taxon>
        <taxon>Poecilia</taxon>
    </lineage>
</organism>
<dbReference type="OMA" id="DEHYMES"/>
<keyword evidence="3" id="KW-0732">Signal</keyword>
<feature type="domain" description="Ig-like" evidence="10">
    <location>
        <begin position="23"/>
        <end position="145"/>
    </location>
</feature>
<dbReference type="PROSITE" id="PS50835">
    <property type="entry name" value="IG_LIKE"/>
    <property type="match status" value="1"/>
</dbReference>
<dbReference type="SMART" id="SM00406">
    <property type="entry name" value="IGv"/>
    <property type="match status" value="1"/>
</dbReference>
<proteinExistence type="predicted"/>
<dbReference type="SMART" id="SM00409">
    <property type="entry name" value="IG"/>
    <property type="match status" value="1"/>
</dbReference>
<dbReference type="InterPro" id="IPR013783">
    <property type="entry name" value="Ig-like_fold"/>
</dbReference>
<reference evidence="11" key="2">
    <citation type="submission" date="2025-05" db="UniProtKB">
        <authorList>
            <consortium name="Ensembl"/>
        </authorList>
    </citation>
    <scope>IDENTIFICATION</scope>
</reference>
<evidence type="ECO:0000313" key="11">
    <source>
        <dbReference type="Ensembl" id="ENSPFOP00000021222.1"/>
    </source>
</evidence>
<evidence type="ECO:0000259" key="10">
    <source>
        <dbReference type="PROSITE" id="PS50835"/>
    </source>
</evidence>
<dbReference type="Pfam" id="PF07686">
    <property type="entry name" value="V-set"/>
    <property type="match status" value="1"/>
</dbReference>
<dbReference type="Gene3D" id="2.60.40.10">
    <property type="entry name" value="Immunoglobulins"/>
    <property type="match status" value="1"/>
</dbReference>
<reference evidence="12" key="1">
    <citation type="submission" date="2013-10" db="EMBL/GenBank/DDBJ databases">
        <authorList>
            <person name="Schartl M."/>
            <person name="Warren W."/>
        </authorList>
    </citation>
    <scope>NUCLEOTIDE SEQUENCE [LARGE SCALE GENOMIC DNA]</scope>
    <source>
        <strain evidence="12">female</strain>
    </source>
</reference>
<dbReference type="InterPro" id="IPR013106">
    <property type="entry name" value="Ig_V-set"/>
</dbReference>
<dbReference type="Ensembl" id="ENSPFOT00000027814.1">
    <property type="protein sequence ID" value="ENSPFOP00000023127.1"/>
    <property type="gene ID" value="ENSPFOG00000010143.2"/>
</dbReference>
<dbReference type="PANTHER" id="PTHR13869:SF20">
    <property type="entry name" value="MYELIN PROTEIN ZERO-LIKE PROTEIN 3"/>
    <property type="match status" value="1"/>
</dbReference>
<name>A0A096LPY1_POEFO</name>
<keyword evidence="5 9" id="KW-0472">Membrane</keyword>
<evidence type="ECO:0000256" key="5">
    <source>
        <dbReference type="ARBA" id="ARBA00023136"/>
    </source>
</evidence>
<dbReference type="PRINTS" id="PR00213">
    <property type="entry name" value="MYELINP0"/>
</dbReference>
<evidence type="ECO:0000256" key="9">
    <source>
        <dbReference type="SAM" id="Phobius"/>
    </source>
</evidence>
<evidence type="ECO:0000256" key="4">
    <source>
        <dbReference type="ARBA" id="ARBA00022989"/>
    </source>
</evidence>
<evidence type="ECO:0000256" key="8">
    <source>
        <dbReference type="ARBA" id="ARBA00023319"/>
    </source>
</evidence>
<comment type="subcellular location">
    <subcellularLocation>
        <location evidence="1">Membrane</location>
        <topology evidence="1">Single-pass type I membrane protein</topology>
    </subcellularLocation>
</comment>